<dbReference type="PROSITE" id="PS50937">
    <property type="entry name" value="HTH_MERR_2"/>
    <property type="match status" value="1"/>
</dbReference>
<dbReference type="InterPro" id="IPR009061">
    <property type="entry name" value="DNA-bd_dom_put_sf"/>
</dbReference>
<dbReference type="Gene3D" id="1.10.1660.10">
    <property type="match status" value="1"/>
</dbReference>
<dbReference type="OrthoDB" id="9808480at2"/>
<dbReference type="EMBL" id="NOIG01000010">
    <property type="protein sequence ID" value="OYD49211.1"/>
    <property type="molecule type" value="Genomic_DNA"/>
</dbReference>
<evidence type="ECO:0000313" key="4">
    <source>
        <dbReference type="Proteomes" id="UP000215441"/>
    </source>
</evidence>
<evidence type="ECO:0000259" key="2">
    <source>
        <dbReference type="PROSITE" id="PS50937"/>
    </source>
</evidence>
<dbReference type="GO" id="GO:0003700">
    <property type="term" value="F:DNA-binding transcription factor activity"/>
    <property type="evidence" value="ECO:0007669"/>
    <property type="project" value="InterPro"/>
</dbReference>
<dbReference type="AlphaFoldDB" id="A0A235EJM8"/>
<dbReference type="SUPFAM" id="SSF46955">
    <property type="entry name" value="Putative DNA-binding domain"/>
    <property type="match status" value="1"/>
</dbReference>
<keyword evidence="4" id="KW-1185">Reference proteome</keyword>
<accession>A0A235EJM8</accession>
<protein>
    <submittedName>
        <fullName evidence="3">MerR family transcriptional regulator</fullName>
    </submittedName>
</protein>
<dbReference type="SMART" id="SM00422">
    <property type="entry name" value="HTH_MERR"/>
    <property type="match status" value="1"/>
</dbReference>
<sequence length="349" mass="38844">MLLKVGDLARRTGLTVRTLHHYDEIGLLTPSGRSEVGYRLYSQADVQRLHGIQTMRQMGLALSDIGNLLAGDGVAPERIIGQQIRALDQQIAQASELRARLTMLRDGLMAGAEPNMGNWLEALALMTTYGKYFSATELKQIFTNWSLIEADWLVVRDLVRDAMDRQLPPDAPEVQALAYRWMALMLHWMGGDLDLLERWGHMFRTEPTTQGRHHAPPGEMIEYVEVAIKLRMALLEKYITRDDLRALGHVPHTHWAALEADVQQLLARGLPPHHPDAIAAALRWNALFDQLTGQRPGLRQKLLTASANEPLLQAGSPLSAPVRAFLHAALACAAPGAVPHRPELPPKEL</sequence>
<evidence type="ECO:0000313" key="3">
    <source>
        <dbReference type="EMBL" id="OYD49211.1"/>
    </source>
</evidence>
<dbReference type="GO" id="GO:0003677">
    <property type="term" value="F:DNA binding"/>
    <property type="evidence" value="ECO:0007669"/>
    <property type="project" value="UniProtKB-KW"/>
</dbReference>
<dbReference type="InterPro" id="IPR047057">
    <property type="entry name" value="MerR_fam"/>
</dbReference>
<proteinExistence type="predicted"/>
<dbReference type="PANTHER" id="PTHR30204">
    <property type="entry name" value="REDOX-CYCLING DRUG-SENSING TRANSCRIPTIONAL ACTIVATOR SOXR"/>
    <property type="match status" value="1"/>
</dbReference>
<dbReference type="PRINTS" id="PR00040">
    <property type="entry name" value="HTHMERR"/>
</dbReference>
<name>A0A235EJM8_9BURK</name>
<dbReference type="InterPro" id="IPR000551">
    <property type="entry name" value="MerR-type_HTH_dom"/>
</dbReference>
<comment type="caution">
    <text evidence="3">The sequence shown here is derived from an EMBL/GenBank/DDBJ whole genome shotgun (WGS) entry which is preliminary data.</text>
</comment>
<dbReference type="PANTHER" id="PTHR30204:SF90">
    <property type="entry name" value="HTH-TYPE TRANSCRIPTIONAL ACTIVATOR MTA"/>
    <property type="match status" value="1"/>
</dbReference>
<evidence type="ECO:0000256" key="1">
    <source>
        <dbReference type="ARBA" id="ARBA00023125"/>
    </source>
</evidence>
<keyword evidence="1" id="KW-0238">DNA-binding</keyword>
<feature type="domain" description="HTH merR-type" evidence="2">
    <location>
        <begin position="2"/>
        <end position="71"/>
    </location>
</feature>
<dbReference type="PROSITE" id="PS00552">
    <property type="entry name" value="HTH_MERR_1"/>
    <property type="match status" value="1"/>
</dbReference>
<dbReference type="RefSeq" id="WP_094290627.1">
    <property type="nucleotide sequence ID" value="NZ_NOIG01000010.1"/>
</dbReference>
<dbReference type="Proteomes" id="UP000215441">
    <property type="component" value="Unassembled WGS sequence"/>
</dbReference>
<organism evidence="3 4">
    <name type="scientific">Acidovorax kalamii</name>
    <dbReference type="NCBI Taxonomy" id="2004485"/>
    <lineage>
        <taxon>Bacteria</taxon>
        <taxon>Pseudomonadati</taxon>
        <taxon>Pseudomonadota</taxon>
        <taxon>Betaproteobacteria</taxon>
        <taxon>Burkholderiales</taxon>
        <taxon>Comamonadaceae</taxon>
        <taxon>Acidovorax</taxon>
    </lineage>
</organism>
<dbReference type="Pfam" id="PF13411">
    <property type="entry name" value="MerR_1"/>
    <property type="match status" value="1"/>
</dbReference>
<reference evidence="3 4" key="1">
    <citation type="submission" date="2017-07" db="EMBL/GenBank/DDBJ databases">
        <title>Acidovorax KNDSW TSA 6 genome sequence and assembly.</title>
        <authorList>
            <person name="Mayilraj S."/>
        </authorList>
    </citation>
    <scope>NUCLEOTIDE SEQUENCE [LARGE SCALE GENOMIC DNA]</scope>
    <source>
        <strain evidence="3 4">KNDSW-TSA6</strain>
    </source>
</reference>
<gene>
    <name evidence="3" type="ORF">CBY09_16265</name>
</gene>